<sequence>MSKLTGIDLQKPRRKTGYNVWAPSSRPSLDALVNERAKDSNISGRKKIGLRNRIYKEAYEELDPEEKAEWEAKAQAEYEKAVTKLEVVMNDSASTKPEDRQKSERKAYKQFVVPVFAHFLKKCYTIDECRTAALPIQQKSLADMLNDDDSNFEDRRIPKASRLHALQLLAHIALEVKKTKVSNFKHRTEFLRRSGRPFMHGSRSGQRLKY</sequence>
<accession>A0A9P5YMV8</accession>
<gene>
    <name evidence="1" type="ORF">BDN70DRAFT_901892</name>
</gene>
<protein>
    <submittedName>
        <fullName evidence="1">Uncharacterized protein</fullName>
    </submittedName>
</protein>
<evidence type="ECO:0000313" key="1">
    <source>
        <dbReference type="EMBL" id="KAF9470716.1"/>
    </source>
</evidence>
<dbReference type="OrthoDB" id="3033067at2759"/>
<dbReference type="AlphaFoldDB" id="A0A9P5YMV8"/>
<evidence type="ECO:0000313" key="2">
    <source>
        <dbReference type="Proteomes" id="UP000807469"/>
    </source>
</evidence>
<proteinExistence type="predicted"/>
<organism evidence="1 2">
    <name type="scientific">Pholiota conissans</name>
    <dbReference type="NCBI Taxonomy" id="109636"/>
    <lineage>
        <taxon>Eukaryota</taxon>
        <taxon>Fungi</taxon>
        <taxon>Dikarya</taxon>
        <taxon>Basidiomycota</taxon>
        <taxon>Agaricomycotina</taxon>
        <taxon>Agaricomycetes</taxon>
        <taxon>Agaricomycetidae</taxon>
        <taxon>Agaricales</taxon>
        <taxon>Agaricineae</taxon>
        <taxon>Strophariaceae</taxon>
        <taxon>Pholiota</taxon>
    </lineage>
</organism>
<comment type="caution">
    <text evidence="1">The sequence shown here is derived from an EMBL/GenBank/DDBJ whole genome shotgun (WGS) entry which is preliminary data.</text>
</comment>
<keyword evidence="2" id="KW-1185">Reference proteome</keyword>
<dbReference type="EMBL" id="MU155870">
    <property type="protein sequence ID" value="KAF9470716.1"/>
    <property type="molecule type" value="Genomic_DNA"/>
</dbReference>
<reference evidence="1" key="1">
    <citation type="submission" date="2020-11" db="EMBL/GenBank/DDBJ databases">
        <authorList>
            <consortium name="DOE Joint Genome Institute"/>
            <person name="Ahrendt S."/>
            <person name="Riley R."/>
            <person name="Andreopoulos W."/>
            <person name="Labutti K."/>
            <person name="Pangilinan J."/>
            <person name="Ruiz-Duenas F.J."/>
            <person name="Barrasa J.M."/>
            <person name="Sanchez-Garcia M."/>
            <person name="Camarero S."/>
            <person name="Miyauchi S."/>
            <person name="Serrano A."/>
            <person name="Linde D."/>
            <person name="Babiker R."/>
            <person name="Drula E."/>
            <person name="Ayuso-Fernandez I."/>
            <person name="Pacheco R."/>
            <person name="Padilla G."/>
            <person name="Ferreira P."/>
            <person name="Barriuso J."/>
            <person name="Kellner H."/>
            <person name="Castanera R."/>
            <person name="Alfaro M."/>
            <person name="Ramirez L."/>
            <person name="Pisabarro A.G."/>
            <person name="Kuo A."/>
            <person name="Tritt A."/>
            <person name="Lipzen A."/>
            <person name="He G."/>
            <person name="Yan M."/>
            <person name="Ng V."/>
            <person name="Cullen D."/>
            <person name="Martin F."/>
            <person name="Rosso M.-N."/>
            <person name="Henrissat B."/>
            <person name="Hibbett D."/>
            <person name="Martinez A.T."/>
            <person name="Grigoriev I.V."/>
        </authorList>
    </citation>
    <scope>NUCLEOTIDE SEQUENCE</scope>
    <source>
        <strain evidence="1">CIRM-BRFM 674</strain>
    </source>
</reference>
<name>A0A9P5YMV8_9AGAR</name>
<dbReference type="Proteomes" id="UP000807469">
    <property type="component" value="Unassembled WGS sequence"/>
</dbReference>